<reference evidence="10" key="1">
    <citation type="submission" date="2023-10" db="EMBL/GenBank/DDBJ databases">
        <authorList>
            <person name="Domelevo Entfellner J.-B."/>
        </authorList>
    </citation>
    <scope>NUCLEOTIDE SEQUENCE</scope>
</reference>
<evidence type="ECO:0000256" key="7">
    <source>
        <dbReference type="RuleBase" id="RU000383"/>
    </source>
</evidence>
<evidence type="ECO:0000256" key="4">
    <source>
        <dbReference type="ARBA" id="ARBA00023127"/>
    </source>
</evidence>
<dbReference type="SMART" id="SM01332">
    <property type="entry name" value="Cyclin_C"/>
    <property type="match status" value="1"/>
</dbReference>
<accession>A0AA86SUJ0</accession>
<evidence type="ECO:0000256" key="6">
    <source>
        <dbReference type="ARBA" id="ARBA00032263"/>
    </source>
</evidence>
<dbReference type="SUPFAM" id="SSF47954">
    <property type="entry name" value="Cyclin-like"/>
    <property type="match status" value="2"/>
</dbReference>
<sequence length="357" mass="40027">MENIDPATSSLLCMESNDMCFDDFECNVADESPPWDHKNLNFNNQCLIEYNLGSELVLDCPVLSGEIVLDLVGKESEHLPRADYLKRLLGGDFDLSVRKEALDWIWKAHAQYGFGPCSIYLSMNYLDRFLSIYELKRDSSCWSAQLLAVACLSIATKMDETKVLSSVDIQVGEPKFVFEATAIKSMELLILTTLKWKMQALTPFSFIDYFLEKITCDQLLAKSFILRSVGLILDTIRCVNFLEFKPSEIAAAVAISVSKKLQAEEIDEALTCFVIVEKERILKCLELIRDLPLIQSSTDLDNNFALLVPQSPIGVLDAACLICISDELTFGLSTDSSFNIPNSKRMKSSDPLDGTFK</sequence>
<dbReference type="InterPro" id="IPR013763">
    <property type="entry name" value="Cyclin-like_dom"/>
</dbReference>
<dbReference type="Pfam" id="PF00134">
    <property type="entry name" value="Cyclin_N"/>
    <property type="match status" value="1"/>
</dbReference>
<evidence type="ECO:0000256" key="1">
    <source>
        <dbReference type="ARBA" id="ARBA00009065"/>
    </source>
</evidence>
<protein>
    <recommendedName>
        <fullName evidence="6">B-like cyclin</fullName>
    </recommendedName>
</protein>
<evidence type="ECO:0000259" key="8">
    <source>
        <dbReference type="SMART" id="SM00385"/>
    </source>
</evidence>
<gene>
    <name evidence="10" type="ORF">AYBTSS11_LOCUS9594</name>
</gene>
<dbReference type="Gramene" id="rna-AYBTSS11_LOCUS9594">
    <property type="protein sequence ID" value="CAJ1940235.1"/>
    <property type="gene ID" value="gene-AYBTSS11_LOCUS9594"/>
</dbReference>
<evidence type="ECO:0000313" key="11">
    <source>
        <dbReference type="Proteomes" id="UP001189624"/>
    </source>
</evidence>
<evidence type="ECO:0000256" key="2">
    <source>
        <dbReference type="ARBA" id="ARBA00011177"/>
    </source>
</evidence>
<comment type="similarity">
    <text evidence="1">Belongs to the cyclin family. Cyclin D subfamily.</text>
</comment>
<evidence type="ECO:0000313" key="10">
    <source>
        <dbReference type="EMBL" id="CAJ1940235.1"/>
    </source>
</evidence>
<keyword evidence="4 7" id="KW-0195">Cyclin</keyword>
<evidence type="ECO:0000259" key="9">
    <source>
        <dbReference type="SMART" id="SM01332"/>
    </source>
</evidence>
<dbReference type="CDD" id="cd20543">
    <property type="entry name" value="CYCLIN_AtCycD-like_rpt1"/>
    <property type="match status" value="1"/>
</dbReference>
<dbReference type="Gene3D" id="1.10.472.10">
    <property type="entry name" value="Cyclin-like"/>
    <property type="match status" value="2"/>
</dbReference>
<dbReference type="InterPro" id="IPR048258">
    <property type="entry name" value="Cyclins_cyclin-box"/>
</dbReference>
<dbReference type="Pfam" id="PF02984">
    <property type="entry name" value="Cyclin_C"/>
    <property type="match status" value="1"/>
</dbReference>
<dbReference type="PANTHER" id="PTHR10177">
    <property type="entry name" value="CYCLINS"/>
    <property type="match status" value="1"/>
</dbReference>
<dbReference type="GO" id="GO:0051301">
    <property type="term" value="P:cell division"/>
    <property type="evidence" value="ECO:0007669"/>
    <property type="project" value="UniProtKB-KW"/>
</dbReference>
<name>A0AA86SUJ0_9FABA</name>
<dbReference type="AlphaFoldDB" id="A0AA86SUJ0"/>
<dbReference type="PROSITE" id="PS00292">
    <property type="entry name" value="CYCLINS"/>
    <property type="match status" value="1"/>
</dbReference>
<dbReference type="InterPro" id="IPR036915">
    <property type="entry name" value="Cyclin-like_sf"/>
</dbReference>
<keyword evidence="3" id="KW-0132">Cell division</keyword>
<dbReference type="InterPro" id="IPR039361">
    <property type="entry name" value="Cyclin"/>
</dbReference>
<feature type="domain" description="Cyclin C-terminal" evidence="9">
    <location>
        <begin position="201"/>
        <end position="324"/>
    </location>
</feature>
<dbReference type="CDD" id="cd20544">
    <property type="entry name" value="CYCLIN_AtCycD-like_rpt2"/>
    <property type="match status" value="1"/>
</dbReference>
<proteinExistence type="inferred from homology"/>
<dbReference type="InterPro" id="IPR006671">
    <property type="entry name" value="Cyclin_N"/>
</dbReference>
<organism evidence="10 11">
    <name type="scientific">Sphenostylis stenocarpa</name>
    <dbReference type="NCBI Taxonomy" id="92480"/>
    <lineage>
        <taxon>Eukaryota</taxon>
        <taxon>Viridiplantae</taxon>
        <taxon>Streptophyta</taxon>
        <taxon>Embryophyta</taxon>
        <taxon>Tracheophyta</taxon>
        <taxon>Spermatophyta</taxon>
        <taxon>Magnoliopsida</taxon>
        <taxon>eudicotyledons</taxon>
        <taxon>Gunneridae</taxon>
        <taxon>Pentapetalae</taxon>
        <taxon>rosids</taxon>
        <taxon>fabids</taxon>
        <taxon>Fabales</taxon>
        <taxon>Fabaceae</taxon>
        <taxon>Papilionoideae</taxon>
        <taxon>50 kb inversion clade</taxon>
        <taxon>NPAAA clade</taxon>
        <taxon>indigoferoid/millettioid clade</taxon>
        <taxon>Phaseoleae</taxon>
        <taxon>Sphenostylis</taxon>
    </lineage>
</organism>
<feature type="domain" description="Cyclin-like" evidence="8">
    <location>
        <begin position="103"/>
        <end position="192"/>
    </location>
</feature>
<keyword evidence="5" id="KW-0131">Cell cycle</keyword>
<dbReference type="InterPro" id="IPR004367">
    <property type="entry name" value="Cyclin_C-dom"/>
</dbReference>
<evidence type="ECO:0000256" key="3">
    <source>
        <dbReference type="ARBA" id="ARBA00022618"/>
    </source>
</evidence>
<dbReference type="EMBL" id="OY731400">
    <property type="protein sequence ID" value="CAJ1940235.1"/>
    <property type="molecule type" value="Genomic_DNA"/>
</dbReference>
<dbReference type="SMART" id="SM00385">
    <property type="entry name" value="CYCLIN"/>
    <property type="match status" value="1"/>
</dbReference>
<dbReference type="FunFam" id="1.10.472.10:FF:000040">
    <property type="entry name" value="D6-type cyclin"/>
    <property type="match status" value="1"/>
</dbReference>
<keyword evidence="11" id="KW-1185">Reference proteome</keyword>
<dbReference type="FunFam" id="1.10.472.10:FF:000060">
    <property type="entry name" value="D6-type cyclin"/>
    <property type="match status" value="1"/>
</dbReference>
<evidence type="ECO:0000256" key="5">
    <source>
        <dbReference type="ARBA" id="ARBA00023306"/>
    </source>
</evidence>
<comment type="subunit">
    <text evidence="2">Interacts with the CDC2 protein kinase to form a serine/threonine kinase holoenzyme complex also known as maturation promoting factor (MPF). The cyclin subunit imparts substrate specificity to the complex.</text>
</comment>
<dbReference type="Proteomes" id="UP001189624">
    <property type="component" value="Chromosome 3"/>
</dbReference>